<evidence type="ECO:0000259" key="6">
    <source>
        <dbReference type="Pfam" id="PF08281"/>
    </source>
</evidence>
<evidence type="ECO:0000259" key="5">
    <source>
        <dbReference type="Pfam" id="PF04542"/>
    </source>
</evidence>
<keyword evidence="3" id="KW-0731">Sigma factor</keyword>
<proteinExistence type="inferred from homology"/>
<sequence>MNLILEEIRKKNEKVFKIFFDKHYEEFVVYANGYLFDKDSSEDIVQEVFIYIWEHANKLNIETSLKGYLYTMVRNRCFNYLKSIKITDNFELLDFNINLITEHVFNSTSDEDKTIVYHQILKIVDTLPEKMQQIVKLKFLHNYKYSEIAKELGISVNTVKTQLKRAKAKITEMVTVILVLLQLNQ</sequence>
<dbReference type="InterPro" id="IPR014327">
    <property type="entry name" value="RNA_pol_sigma70_bacteroid"/>
</dbReference>
<evidence type="ECO:0000256" key="3">
    <source>
        <dbReference type="ARBA" id="ARBA00023082"/>
    </source>
</evidence>
<dbReference type="GO" id="GO:0003677">
    <property type="term" value="F:DNA binding"/>
    <property type="evidence" value="ECO:0007669"/>
    <property type="project" value="InterPro"/>
</dbReference>
<accession>A0A090WYX1</accession>
<dbReference type="InterPro" id="IPR036388">
    <property type="entry name" value="WH-like_DNA-bd_sf"/>
</dbReference>
<comment type="caution">
    <text evidence="7">The sequence shown here is derived from an EMBL/GenBank/DDBJ whole genome shotgun (WGS) entry which is preliminary data.</text>
</comment>
<evidence type="ECO:0000256" key="1">
    <source>
        <dbReference type="ARBA" id="ARBA00010641"/>
    </source>
</evidence>
<reference evidence="7 8" key="1">
    <citation type="journal article" date="2014" name="Genome Announc.">
        <title>Draft Genome Sequences of Marine Flavobacterium Algibacter lectus Strains SS8 and NR4.</title>
        <authorList>
            <person name="Takatani N."/>
            <person name="Nakanishi M."/>
            <person name="Meirelles P."/>
            <person name="Mino S."/>
            <person name="Suda W."/>
            <person name="Oshima K."/>
            <person name="Hattori M."/>
            <person name="Ohkuma M."/>
            <person name="Hosokawa M."/>
            <person name="Miyashita K."/>
            <person name="Thompson F.L."/>
            <person name="Niwa A."/>
            <person name="Sawabe T."/>
            <person name="Sawabe T."/>
        </authorList>
    </citation>
    <scope>NUCLEOTIDE SEQUENCE [LARGE SCALE GENOMIC DNA]</scope>
    <source>
        <strain evidence="8">JCM19274</strain>
    </source>
</reference>
<dbReference type="NCBIfam" id="TIGR02985">
    <property type="entry name" value="Sig70_bacteroi1"/>
    <property type="match status" value="1"/>
</dbReference>
<evidence type="ECO:0000256" key="4">
    <source>
        <dbReference type="ARBA" id="ARBA00023163"/>
    </source>
</evidence>
<keyword evidence="2" id="KW-0805">Transcription regulation</keyword>
<dbReference type="GO" id="GO:0006352">
    <property type="term" value="P:DNA-templated transcription initiation"/>
    <property type="evidence" value="ECO:0007669"/>
    <property type="project" value="InterPro"/>
</dbReference>
<keyword evidence="4" id="KW-0804">Transcription</keyword>
<dbReference type="EMBL" id="BBNU01000022">
    <property type="protein sequence ID" value="GAL82176.1"/>
    <property type="molecule type" value="Genomic_DNA"/>
</dbReference>
<feature type="domain" description="RNA polymerase sigma-70 region 2" evidence="5">
    <location>
        <begin position="20"/>
        <end position="83"/>
    </location>
</feature>
<dbReference type="PANTHER" id="PTHR43133">
    <property type="entry name" value="RNA POLYMERASE ECF-TYPE SIGMA FACTO"/>
    <property type="match status" value="1"/>
</dbReference>
<dbReference type="Pfam" id="PF08281">
    <property type="entry name" value="Sigma70_r4_2"/>
    <property type="match status" value="1"/>
</dbReference>
<dbReference type="AlphaFoldDB" id="A0A090WYX1"/>
<feature type="domain" description="RNA polymerase sigma factor 70 region 4 type 2" evidence="6">
    <location>
        <begin position="119"/>
        <end position="170"/>
    </location>
</feature>
<dbReference type="Gene3D" id="1.10.1740.10">
    <property type="match status" value="1"/>
</dbReference>
<dbReference type="SUPFAM" id="SSF88946">
    <property type="entry name" value="Sigma2 domain of RNA polymerase sigma factors"/>
    <property type="match status" value="1"/>
</dbReference>
<evidence type="ECO:0000313" key="7">
    <source>
        <dbReference type="EMBL" id="GAL82176.1"/>
    </source>
</evidence>
<dbReference type="Proteomes" id="UP000029643">
    <property type="component" value="Unassembled WGS sequence"/>
</dbReference>
<dbReference type="CDD" id="cd06171">
    <property type="entry name" value="Sigma70_r4"/>
    <property type="match status" value="1"/>
</dbReference>
<name>A0A090WYX1_9FLAO</name>
<dbReference type="InterPro" id="IPR007627">
    <property type="entry name" value="RNA_pol_sigma70_r2"/>
</dbReference>
<dbReference type="SUPFAM" id="SSF88659">
    <property type="entry name" value="Sigma3 and sigma4 domains of RNA polymerase sigma factors"/>
    <property type="match status" value="1"/>
</dbReference>
<dbReference type="InterPro" id="IPR013324">
    <property type="entry name" value="RNA_pol_sigma_r3/r4-like"/>
</dbReference>
<evidence type="ECO:0000256" key="2">
    <source>
        <dbReference type="ARBA" id="ARBA00023015"/>
    </source>
</evidence>
<dbReference type="InterPro" id="IPR013249">
    <property type="entry name" value="RNA_pol_sigma70_r4_t2"/>
</dbReference>
<evidence type="ECO:0000313" key="8">
    <source>
        <dbReference type="Proteomes" id="UP000029643"/>
    </source>
</evidence>
<dbReference type="InterPro" id="IPR039425">
    <property type="entry name" value="RNA_pol_sigma-70-like"/>
</dbReference>
<dbReference type="NCBIfam" id="TIGR02937">
    <property type="entry name" value="sigma70-ECF"/>
    <property type="match status" value="1"/>
</dbReference>
<dbReference type="InterPro" id="IPR013325">
    <property type="entry name" value="RNA_pol_sigma_r2"/>
</dbReference>
<dbReference type="Pfam" id="PF04542">
    <property type="entry name" value="Sigma70_r2"/>
    <property type="match status" value="1"/>
</dbReference>
<organism evidence="7 8">
    <name type="scientific">Algibacter lectus</name>
    <dbReference type="NCBI Taxonomy" id="221126"/>
    <lineage>
        <taxon>Bacteria</taxon>
        <taxon>Pseudomonadati</taxon>
        <taxon>Bacteroidota</taxon>
        <taxon>Flavobacteriia</taxon>
        <taxon>Flavobacteriales</taxon>
        <taxon>Flavobacteriaceae</taxon>
        <taxon>Algibacter</taxon>
    </lineage>
</organism>
<comment type="similarity">
    <text evidence="1">Belongs to the sigma-70 factor family. ECF subfamily.</text>
</comment>
<gene>
    <name evidence="7" type="ORF">JCM19274_74</name>
</gene>
<dbReference type="GO" id="GO:0016987">
    <property type="term" value="F:sigma factor activity"/>
    <property type="evidence" value="ECO:0007669"/>
    <property type="project" value="UniProtKB-KW"/>
</dbReference>
<dbReference type="RefSeq" id="WP_042500763.1">
    <property type="nucleotide sequence ID" value="NZ_BBNU01000022.1"/>
</dbReference>
<dbReference type="InterPro" id="IPR014284">
    <property type="entry name" value="RNA_pol_sigma-70_dom"/>
</dbReference>
<dbReference type="Gene3D" id="1.10.10.10">
    <property type="entry name" value="Winged helix-like DNA-binding domain superfamily/Winged helix DNA-binding domain"/>
    <property type="match status" value="1"/>
</dbReference>
<dbReference type="PANTHER" id="PTHR43133:SF46">
    <property type="entry name" value="RNA POLYMERASE SIGMA-70 FACTOR ECF SUBFAMILY"/>
    <property type="match status" value="1"/>
</dbReference>
<protein>
    <submittedName>
        <fullName evidence="7">RNA polymerase ECF-type sigma factor</fullName>
    </submittedName>
</protein>